<dbReference type="Proteomes" id="UP001293593">
    <property type="component" value="Unassembled WGS sequence"/>
</dbReference>
<reference evidence="7" key="1">
    <citation type="submission" date="2023-10" db="EMBL/GenBank/DDBJ databases">
        <title>Chromosome-level genome of the transformable northern wattle, Acacia crassicarpa.</title>
        <authorList>
            <person name="Massaro I."/>
            <person name="Sinha N.R."/>
            <person name="Poethig S."/>
            <person name="Leichty A.R."/>
        </authorList>
    </citation>
    <scope>NUCLEOTIDE SEQUENCE</scope>
    <source>
        <strain evidence="7">Acra3RX</strain>
        <tissue evidence="7">Leaf</tissue>
    </source>
</reference>
<dbReference type="PANTHER" id="PTHR12483:SF85">
    <property type="entry name" value="COPPER TRANSPORT PROTEIN"/>
    <property type="match status" value="1"/>
</dbReference>
<comment type="subcellular location">
    <subcellularLocation>
        <location evidence="6">Membrane</location>
        <topology evidence="6">Multi-pass membrane protein</topology>
    </subcellularLocation>
</comment>
<protein>
    <recommendedName>
        <fullName evidence="6">Copper transport protein</fullName>
    </recommendedName>
</protein>
<keyword evidence="8" id="KW-1185">Reference proteome</keyword>
<organism evidence="7 8">
    <name type="scientific">Acacia crassicarpa</name>
    <name type="common">northern wattle</name>
    <dbReference type="NCBI Taxonomy" id="499986"/>
    <lineage>
        <taxon>Eukaryota</taxon>
        <taxon>Viridiplantae</taxon>
        <taxon>Streptophyta</taxon>
        <taxon>Embryophyta</taxon>
        <taxon>Tracheophyta</taxon>
        <taxon>Spermatophyta</taxon>
        <taxon>Magnoliopsida</taxon>
        <taxon>eudicotyledons</taxon>
        <taxon>Gunneridae</taxon>
        <taxon>Pentapetalae</taxon>
        <taxon>rosids</taxon>
        <taxon>fabids</taxon>
        <taxon>Fabales</taxon>
        <taxon>Fabaceae</taxon>
        <taxon>Caesalpinioideae</taxon>
        <taxon>mimosoid clade</taxon>
        <taxon>Acacieae</taxon>
        <taxon>Acacia</taxon>
    </lineage>
</organism>
<evidence type="ECO:0000256" key="1">
    <source>
        <dbReference type="ARBA" id="ARBA00006921"/>
    </source>
</evidence>
<proteinExistence type="inferred from homology"/>
<dbReference type="InterPro" id="IPR007274">
    <property type="entry name" value="Cop_transporter"/>
</dbReference>
<keyword evidence="6" id="KW-0813">Transport</keyword>
<keyword evidence="5 6" id="KW-0472">Membrane</keyword>
<keyword evidence="6" id="KW-0186">Copper</keyword>
<evidence type="ECO:0000256" key="6">
    <source>
        <dbReference type="RuleBase" id="RU367022"/>
    </source>
</evidence>
<evidence type="ECO:0000256" key="5">
    <source>
        <dbReference type="ARBA" id="ARBA00023136"/>
    </source>
</evidence>
<keyword evidence="6" id="KW-0406">Ion transport</keyword>
<dbReference type="Pfam" id="PF04145">
    <property type="entry name" value="Ctr"/>
    <property type="match status" value="2"/>
</dbReference>
<comment type="caution">
    <text evidence="7">The sequence shown here is derived from an EMBL/GenBank/DDBJ whole genome shotgun (WGS) entry which is preliminary data.</text>
</comment>
<keyword evidence="2 6" id="KW-0812">Transmembrane</keyword>
<evidence type="ECO:0000256" key="2">
    <source>
        <dbReference type="ARBA" id="ARBA00022692"/>
    </source>
</evidence>
<dbReference type="PANTHER" id="PTHR12483">
    <property type="entry name" value="SOLUTE CARRIER FAMILY 31 COPPER TRANSPORTERS"/>
    <property type="match status" value="1"/>
</dbReference>
<evidence type="ECO:0000256" key="4">
    <source>
        <dbReference type="ARBA" id="ARBA00022989"/>
    </source>
</evidence>
<comment type="similarity">
    <text evidence="1 6">Belongs to the copper transporter (Ctr) (TC 1.A.56) family. SLC31A subfamily.</text>
</comment>
<feature type="transmembrane region" description="Helical" evidence="6">
    <location>
        <begin position="36"/>
        <end position="56"/>
    </location>
</feature>
<dbReference type="EMBL" id="JAWXYG010000007">
    <property type="protein sequence ID" value="KAK4268691.1"/>
    <property type="molecule type" value="Genomic_DNA"/>
</dbReference>
<accession>A0AAE1MQ00</accession>
<dbReference type="GO" id="GO:0005886">
    <property type="term" value="C:plasma membrane"/>
    <property type="evidence" value="ECO:0007669"/>
    <property type="project" value="TreeGrafter"/>
</dbReference>
<gene>
    <name evidence="7" type="ORF">QN277_025307</name>
</gene>
<dbReference type="AlphaFoldDB" id="A0AAE1MQ00"/>
<feature type="transmembrane region" description="Helical" evidence="6">
    <location>
        <begin position="76"/>
        <end position="94"/>
    </location>
</feature>
<evidence type="ECO:0000313" key="7">
    <source>
        <dbReference type="EMBL" id="KAK4268691.1"/>
    </source>
</evidence>
<evidence type="ECO:0000256" key="3">
    <source>
        <dbReference type="ARBA" id="ARBA00022796"/>
    </source>
</evidence>
<sequence>MENMAMNNDDSMNMKQSFYWGKDAIILFPNWPNHSVGMYILAVFVVFLLAILCELLSNQPPLKRGTNPVHGSIYKAGFYFFRIGFTYLVMLAVMSFNVGIFIAAIVGHTLGFFISKYRDIDQQAKGLIN</sequence>
<evidence type="ECO:0000313" key="8">
    <source>
        <dbReference type="Proteomes" id="UP001293593"/>
    </source>
</evidence>
<dbReference type="GO" id="GO:0005375">
    <property type="term" value="F:copper ion transmembrane transporter activity"/>
    <property type="evidence" value="ECO:0007669"/>
    <property type="project" value="UniProtKB-UniRule"/>
</dbReference>
<name>A0AAE1MQ00_9FABA</name>
<keyword evidence="4 6" id="KW-1133">Transmembrane helix</keyword>
<keyword evidence="3 6" id="KW-0187">Copper transport</keyword>